<reference evidence="2" key="1">
    <citation type="journal article" date="2014" name="Nat. Commun.">
        <title>Genomic adaptations of the halophilic Dead Sea filamentous fungus Eurotium rubrum.</title>
        <authorList>
            <person name="Kis-Papo T."/>
            <person name="Weig A.R."/>
            <person name="Riley R."/>
            <person name="Persoh D."/>
            <person name="Salamov A."/>
            <person name="Sun H."/>
            <person name="Lipzen A."/>
            <person name="Wasser S.P."/>
            <person name="Rambold G."/>
            <person name="Grigoriev I.V."/>
            <person name="Nevo E."/>
        </authorList>
    </citation>
    <scope>NUCLEOTIDE SEQUENCE [LARGE SCALE GENOMIC DNA]</scope>
    <source>
        <strain evidence="2">CBS 135680</strain>
    </source>
</reference>
<proteinExistence type="predicted"/>
<dbReference type="HOGENOM" id="CLU_2849294_0_0_1"/>
<organism evidence="1 2">
    <name type="scientific">Aspergillus ruber (strain CBS 135680)</name>
    <dbReference type="NCBI Taxonomy" id="1388766"/>
    <lineage>
        <taxon>Eukaryota</taxon>
        <taxon>Fungi</taxon>
        <taxon>Dikarya</taxon>
        <taxon>Ascomycota</taxon>
        <taxon>Pezizomycotina</taxon>
        <taxon>Eurotiomycetes</taxon>
        <taxon>Eurotiomycetidae</taxon>
        <taxon>Eurotiales</taxon>
        <taxon>Aspergillaceae</taxon>
        <taxon>Aspergillus</taxon>
        <taxon>Aspergillus subgen. Aspergillus</taxon>
    </lineage>
</organism>
<dbReference type="OrthoDB" id="288590at2759"/>
<dbReference type="SUPFAM" id="SSF51197">
    <property type="entry name" value="Clavaminate synthase-like"/>
    <property type="match status" value="1"/>
</dbReference>
<dbReference type="Proteomes" id="UP000019804">
    <property type="component" value="Unassembled WGS sequence"/>
</dbReference>
<accession>A0A017S6S0</accession>
<dbReference type="Gene3D" id="2.60.120.330">
    <property type="entry name" value="B-lactam Antibiotic, Isopenicillin N Synthase, Chain"/>
    <property type="match status" value="1"/>
</dbReference>
<dbReference type="AlphaFoldDB" id="A0A017S6S0"/>
<gene>
    <name evidence="1" type="ORF">EURHEDRAFT_415090</name>
</gene>
<evidence type="ECO:0000313" key="1">
    <source>
        <dbReference type="EMBL" id="EYE92733.1"/>
    </source>
</evidence>
<evidence type="ECO:0000313" key="2">
    <source>
        <dbReference type="Proteomes" id="UP000019804"/>
    </source>
</evidence>
<keyword evidence="2" id="KW-1185">Reference proteome</keyword>
<dbReference type="RefSeq" id="XP_040636421.1">
    <property type="nucleotide sequence ID" value="XM_040782597.1"/>
</dbReference>
<dbReference type="GeneID" id="63697721"/>
<name>A0A017S6S0_ASPRC</name>
<dbReference type="STRING" id="1388766.A0A017S6S0"/>
<dbReference type="EMBL" id="KK088435">
    <property type="protein sequence ID" value="EYE92733.1"/>
    <property type="molecule type" value="Genomic_DNA"/>
</dbReference>
<dbReference type="InterPro" id="IPR027443">
    <property type="entry name" value="IPNS-like_sf"/>
</dbReference>
<protein>
    <submittedName>
        <fullName evidence="1">Uncharacterized protein</fullName>
    </submittedName>
</protein>
<sequence length="65" mass="7665">MLPPLHRFDSENRMTYEHFSIPYFACGDTDALIKCIPSCMSKKKPTRYEPTTVADYHLMRVVTFY</sequence>